<sequence>MIGLDSEISQFNGNAGATISEIAYAVYGRDLLGQSAVSNGPLTGRTFSSVIVTAAGNTKSLT</sequence>
<evidence type="ECO:0000313" key="1">
    <source>
        <dbReference type="EMBL" id="CAE6507394.1"/>
    </source>
</evidence>
<organism evidence="1 2">
    <name type="scientific">Nitrosomonas nitrosa</name>
    <dbReference type="NCBI Taxonomy" id="52442"/>
    <lineage>
        <taxon>Bacteria</taxon>
        <taxon>Pseudomonadati</taxon>
        <taxon>Pseudomonadota</taxon>
        <taxon>Betaproteobacteria</taxon>
        <taxon>Nitrosomonadales</taxon>
        <taxon>Nitrosomonadaceae</taxon>
        <taxon>Nitrosomonas</taxon>
    </lineage>
</organism>
<gene>
    <name evidence="1" type="ORF">NMYAN_250019</name>
</gene>
<protein>
    <submittedName>
        <fullName evidence="1">Uncharacterized protein</fullName>
    </submittedName>
</protein>
<accession>A0A8H8YZQ8</accession>
<evidence type="ECO:0000313" key="2">
    <source>
        <dbReference type="Proteomes" id="UP000601736"/>
    </source>
</evidence>
<dbReference type="AlphaFoldDB" id="A0A8H8YZQ8"/>
<comment type="caution">
    <text evidence="1">The sequence shown here is derived from an EMBL/GenBank/DDBJ whole genome shotgun (WGS) entry which is preliminary data.</text>
</comment>
<name>A0A8H8YZQ8_9PROT</name>
<dbReference type="EMBL" id="CAJNAP010000018">
    <property type="protein sequence ID" value="CAE6507394.1"/>
    <property type="molecule type" value="Genomic_DNA"/>
</dbReference>
<dbReference type="Proteomes" id="UP000601736">
    <property type="component" value="Unassembled WGS sequence"/>
</dbReference>
<proteinExistence type="predicted"/>
<reference evidence="1" key="1">
    <citation type="submission" date="2021-02" db="EMBL/GenBank/DDBJ databases">
        <authorList>
            <person name="Han P."/>
        </authorList>
    </citation>
    <scope>NUCLEOTIDE SEQUENCE</scope>
    <source>
        <strain evidence="1">Nitrosomonas nitrosa 18-3D</strain>
    </source>
</reference>